<keyword evidence="5" id="KW-1185">Reference proteome</keyword>
<dbReference type="Pfam" id="PF01136">
    <property type="entry name" value="Peptidase_U32"/>
    <property type="match status" value="1"/>
</dbReference>
<dbReference type="EMBL" id="JPIU01000037">
    <property type="protein sequence ID" value="KIO45540.1"/>
    <property type="molecule type" value="Genomic_DNA"/>
</dbReference>
<dbReference type="Pfam" id="PF12392">
    <property type="entry name" value="DUF3656"/>
    <property type="match status" value="1"/>
</dbReference>
<dbReference type="InterPro" id="IPR051454">
    <property type="entry name" value="RNA/ubiquinone_mod_enzymes"/>
</dbReference>
<accession>A0A0C3R6F1</accession>
<sequence>MVEMRRLELLSPAKNLKVALAAIQNGADAVYIGGPAFGARKAVGNSIEDITRLVSVAHRFYCRVFVTMNTLLYDEELSEAEKLIKALYRVGVDAIIIQDPGILKLDIPPIALHASTQMHNYELERIKFLDKIGFQRIVLARELSLEEIKKIRQEVSAELEYFVHGALCVSLSGQCYMSHYLLGRSANRGECAQACRMKWNVEDATGKLLLKEKHVLSLKDLNLSDRLFELAEAGIDSFKIEGRLKDTPYVANVTSYYSSRLNRIVERERGYARVGSGSVSADFEADPERSFNRGYSEYFYAGRSVGLVNMDTPKSMGKKVAEVKCTRGNRLQVNAFEELHNADGLCYMENGELKGIKINTVEGEWLNCNEKVNISPGTPLYRNYDHRFVVRLEKGNAVRKIGVRIDVCTEDRRLILSATDEDRVHVTLVSEERFDEAKQPQQAERICQQLKKCGDTDFRCDSVEYRGKDVLFIQAAVLNTYRRQLLDKLQEKREELRVKWIQEPLNGELTYTGNSGWKLNIVNKFSREFYREHGVQIPEKGFEIRKDYCGKEVMTTRYCLLFELDLCRKTNKCSDLKFPLYLSNNLGRFRLEFDCQSCVMKVIALK</sequence>
<evidence type="ECO:0000313" key="2">
    <source>
        <dbReference type="EMBL" id="KIO43360.1"/>
    </source>
</evidence>
<proteinExistence type="predicted"/>
<feature type="domain" description="Peptidase U32 collagenase" evidence="1">
    <location>
        <begin position="380"/>
        <end position="493"/>
    </location>
</feature>
<evidence type="ECO:0000259" key="1">
    <source>
        <dbReference type="Pfam" id="PF12392"/>
    </source>
</evidence>
<dbReference type="InterPro" id="IPR001539">
    <property type="entry name" value="Peptidase_U32"/>
</dbReference>
<gene>
    <name evidence="3" type="ORF">BA92_03455</name>
    <name evidence="2" type="ORF">IE90_09420</name>
</gene>
<reference evidence="3 5" key="1">
    <citation type="submission" date="2014-07" db="EMBL/GenBank/DDBJ databases">
        <title>Porphyromonadaceae bacterium OUH 308042 = ATCC BAA-2681 = DSM 28342 draft genome.</title>
        <authorList>
            <person name="Sydenham T.V."/>
            <person name="Hasman H."/>
            <person name="Justensen U.S."/>
        </authorList>
    </citation>
    <scope>NUCLEOTIDE SEQUENCE [LARGE SCALE GENOMIC DNA]</scope>
    <source>
        <strain evidence="3 5">OUH 308042</strain>
    </source>
</reference>
<reference evidence="2 4" key="2">
    <citation type="submission" date="2014-07" db="EMBL/GenBank/DDBJ databases">
        <title>Porphyromonadaceae bacterium OUH 334697 = ATCC BAA-2682 = DSM 28341 draft genome.</title>
        <authorList>
            <person name="Sydenham T.V."/>
            <person name="Hasman H."/>
            <person name="Justesen U.S."/>
        </authorList>
    </citation>
    <scope>NUCLEOTIDE SEQUENCE [LARGE SCALE GENOMIC DNA]</scope>
    <source>
        <strain evidence="2 4">OUH 334697</strain>
    </source>
</reference>
<dbReference type="EMBL" id="JPIT01000031">
    <property type="protein sequence ID" value="KIO43360.1"/>
    <property type="molecule type" value="Genomic_DNA"/>
</dbReference>
<dbReference type="InterPro" id="IPR020988">
    <property type="entry name" value="Pept_U32_collagenase"/>
</dbReference>
<organism evidence="3 5">
    <name type="scientific">Sanguibacteroides justesenii</name>
    <dbReference type="NCBI Taxonomy" id="1547597"/>
    <lineage>
        <taxon>Bacteria</taxon>
        <taxon>Pseudomonadati</taxon>
        <taxon>Bacteroidota</taxon>
        <taxon>Bacteroidia</taxon>
        <taxon>Bacteroidales</taxon>
        <taxon>Porphyromonadaceae</taxon>
        <taxon>Sanguibacteroides</taxon>
    </lineage>
</organism>
<dbReference type="AlphaFoldDB" id="A0A0C3R6F1"/>
<evidence type="ECO:0000313" key="3">
    <source>
        <dbReference type="EMBL" id="KIO45540.1"/>
    </source>
</evidence>
<dbReference type="Proteomes" id="UP000031980">
    <property type="component" value="Unassembled WGS sequence"/>
</dbReference>
<protein>
    <submittedName>
        <fullName evidence="3">Peptidase U32</fullName>
    </submittedName>
</protein>
<evidence type="ECO:0000313" key="5">
    <source>
        <dbReference type="Proteomes" id="UP000031980"/>
    </source>
</evidence>
<name>A0A0C3R6F1_9PORP</name>
<evidence type="ECO:0000313" key="4">
    <source>
        <dbReference type="Proteomes" id="UP000031937"/>
    </source>
</evidence>
<dbReference type="PROSITE" id="PS01276">
    <property type="entry name" value="PEPTIDASE_U32"/>
    <property type="match status" value="1"/>
</dbReference>
<dbReference type="PANTHER" id="PTHR30217">
    <property type="entry name" value="PEPTIDASE U32 FAMILY"/>
    <property type="match status" value="1"/>
</dbReference>
<dbReference type="Proteomes" id="UP000031937">
    <property type="component" value="Unassembled WGS sequence"/>
</dbReference>
<comment type="caution">
    <text evidence="3">The sequence shown here is derived from an EMBL/GenBank/DDBJ whole genome shotgun (WGS) entry which is preliminary data.</text>
</comment>
<dbReference type="PANTHER" id="PTHR30217:SF10">
    <property type="entry name" value="23S RRNA 5-HYDROXYCYTIDINE C2501 SYNTHASE"/>
    <property type="match status" value="1"/>
</dbReference>